<dbReference type="Proteomes" id="UP000515823">
    <property type="component" value="Chromosome"/>
</dbReference>
<reference evidence="2 3" key="1">
    <citation type="submission" date="2020-08" db="EMBL/GenBank/DDBJ databases">
        <authorList>
            <person name="Liu C."/>
            <person name="Sun Q."/>
        </authorList>
    </citation>
    <scope>NUCLEOTIDE SEQUENCE [LARGE SCALE GENOMIC DNA]</scope>
    <source>
        <strain evidence="2 3">NSJ-38</strain>
    </source>
</reference>
<keyword evidence="1" id="KW-1133">Transmembrane helix</keyword>
<dbReference type="RefSeq" id="WP_249301356.1">
    <property type="nucleotide sequence ID" value="NZ_CP060634.1"/>
</dbReference>
<evidence type="ECO:0000313" key="2">
    <source>
        <dbReference type="EMBL" id="QNM04740.1"/>
    </source>
</evidence>
<dbReference type="PANTHER" id="PTHR42867">
    <property type="entry name" value="MEMBRANE PROTEIN-RELATED"/>
    <property type="match status" value="1"/>
</dbReference>
<organism evidence="2 3">
    <name type="scientific">Qiania dongpingensis</name>
    <dbReference type="NCBI Taxonomy" id="2763669"/>
    <lineage>
        <taxon>Bacteria</taxon>
        <taxon>Bacillati</taxon>
        <taxon>Bacillota</taxon>
        <taxon>Clostridia</taxon>
        <taxon>Lachnospirales</taxon>
        <taxon>Lachnospiraceae</taxon>
        <taxon>Qiania</taxon>
    </lineage>
</organism>
<protein>
    <submittedName>
        <fullName evidence="2">DUF1385 domain-containing protein</fullName>
    </submittedName>
</protein>
<name>A0A7G9G1Q8_9FIRM</name>
<gene>
    <name evidence="2" type="ORF">H9Q78_09760</name>
</gene>
<keyword evidence="1" id="KW-0812">Transmembrane</keyword>
<dbReference type="KEGG" id="qdo:H9Q78_09760"/>
<keyword evidence="3" id="KW-1185">Reference proteome</keyword>
<dbReference type="EMBL" id="CP060634">
    <property type="protein sequence ID" value="QNM04740.1"/>
    <property type="molecule type" value="Genomic_DNA"/>
</dbReference>
<feature type="transmembrane region" description="Helical" evidence="1">
    <location>
        <begin position="199"/>
        <end position="218"/>
    </location>
</feature>
<dbReference type="PANTHER" id="PTHR42867:SF1">
    <property type="entry name" value="MEMBRANE PROTEIN-RELATED"/>
    <property type="match status" value="1"/>
</dbReference>
<evidence type="ECO:0000313" key="3">
    <source>
        <dbReference type="Proteomes" id="UP000515823"/>
    </source>
</evidence>
<dbReference type="InterPro" id="IPR010787">
    <property type="entry name" value="DUF1385"/>
</dbReference>
<dbReference type="Pfam" id="PF07136">
    <property type="entry name" value="DUF1385"/>
    <property type="match status" value="1"/>
</dbReference>
<feature type="transmembrane region" description="Helical" evidence="1">
    <location>
        <begin position="98"/>
        <end position="122"/>
    </location>
</feature>
<evidence type="ECO:0000256" key="1">
    <source>
        <dbReference type="SAM" id="Phobius"/>
    </source>
</evidence>
<feature type="transmembrane region" description="Helical" evidence="1">
    <location>
        <begin position="134"/>
        <end position="157"/>
    </location>
</feature>
<dbReference type="AlphaFoldDB" id="A0A7G9G1Q8"/>
<proteinExistence type="predicted"/>
<keyword evidence="1" id="KW-0472">Membrane</keyword>
<accession>A0A7G9G1Q8</accession>
<sequence length="305" mass="34792">MRSSGIGGQAVIEGVMMRNKDVYAVAVRKPDQEIEVAVDTYQSFTEKHKAFNIPFIRGIFNFVDSLRLGMKILTFSASFYEEEEEKEKDEKEKKKESVIMGITMCVSVILAVGIFMVLPLFLASLFRSFIGSRALMGLIEGLIRLAIFIGYVLLISLMKDIRRVFMYHGAEHKCINCVEHGLELNVENVRKSSKRHKRCGTSFLLFVVIVSIVFSMVIQTDVVWLRVVLRILLIPVIAGISYEILKLAGSSENWLINLISKPGLWLQGLTTREPDDDMIEVAIRSVEEVFDWKKYEEENFGRTYS</sequence>
<feature type="transmembrane region" description="Helical" evidence="1">
    <location>
        <begin position="224"/>
        <end position="245"/>
    </location>
</feature>